<dbReference type="AlphaFoldDB" id="A0A4W3K5M1"/>
<feature type="binding site" evidence="7">
    <location>
        <begin position="166"/>
        <end position="170"/>
    </location>
    <ligand>
        <name>AMP</name>
        <dbReference type="ChEBI" id="CHEBI:456215"/>
    </ligand>
</feature>
<evidence type="ECO:0000256" key="8">
    <source>
        <dbReference type="PIRSR" id="PIRSR623088-3"/>
    </source>
</evidence>
<dbReference type="Gene3D" id="1.10.1300.10">
    <property type="entry name" value="3'5'-cyclic nucleotide phosphodiesterase, catalytic domain"/>
    <property type="match status" value="1"/>
</dbReference>
<feature type="binding site" evidence="8">
    <location>
        <position position="207"/>
    </location>
    <ligand>
        <name>Zn(2+)</name>
        <dbReference type="ChEBI" id="CHEBI:29105"/>
        <label>2</label>
    </ligand>
</feature>
<dbReference type="Ensembl" id="ENSCMIT00000040005.1">
    <property type="protein sequence ID" value="ENSCMIP00000039435.1"/>
    <property type="gene ID" value="ENSCMIG00000016487.1"/>
</dbReference>
<comment type="cofactor">
    <cofactor evidence="9">
        <name>a divalent metal cation</name>
        <dbReference type="ChEBI" id="CHEBI:60240"/>
    </cofactor>
    <text evidence="9">Binds 2 divalent metal cations per subunit. Site 1 may preferentially bind zinc ions, while site 2 has a preference for magnesium and/or manganese ions.</text>
</comment>
<proteinExistence type="inferred from homology"/>
<evidence type="ECO:0000256" key="9">
    <source>
        <dbReference type="RuleBase" id="RU363067"/>
    </source>
</evidence>
<dbReference type="InterPro" id="IPR002073">
    <property type="entry name" value="PDEase_catalytic_dom"/>
</dbReference>
<evidence type="ECO:0000256" key="7">
    <source>
        <dbReference type="PIRSR" id="PIRSR623088-2"/>
    </source>
</evidence>
<accession>A0A4W3K5M1</accession>
<evidence type="ECO:0000256" key="4">
    <source>
        <dbReference type="ARBA" id="ARBA00022801"/>
    </source>
</evidence>
<dbReference type="SMART" id="SM00471">
    <property type="entry name" value="HDc"/>
    <property type="match status" value="1"/>
</dbReference>
<reference evidence="13" key="1">
    <citation type="journal article" date="2006" name="Science">
        <title>Ancient noncoding elements conserved in the human genome.</title>
        <authorList>
            <person name="Venkatesh B."/>
            <person name="Kirkness E.F."/>
            <person name="Loh Y.H."/>
            <person name="Halpern A.L."/>
            <person name="Lee A.P."/>
            <person name="Johnson J."/>
            <person name="Dandona N."/>
            <person name="Viswanathan L.D."/>
            <person name="Tay A."/>
            <person name="Venter J.C."/>
            <person name="Strausberg R.L."/>
            <person name="Brenner S."/>
        </authorList>
    </citation>
    <scope>NUCLEOTIDE SEQUENCE [LARGE SCALE GENOMIC DNA]</scope>
</reference>
<keyword evidence="4 9" id="KW-0378">Hydrolase</keyword>
<dbReference type="GeneTree" id="ENSGT00940000159413"/>
<dbReference type="EC" id="3.1.4.-" evidence="9"/>
<evidence type="ECO:0000313" key="12">
    <source>
        <dbReference type="Ensembl" id="ENSCMIP00000039435.1"/>
    </source>
</evidence>
<feature type="binding site" evidence="7">
    <location>
        <position position="207"/>
    </location>
    <ligand>
        <name>AMP</name>
        <dbReference type="ChEBI" id="CHEBI:456215"/>
    </ligand>
</feature>
<dbReference type="PROSITE" id="PS00126">
    <property type="entry name" value="PDEASE_I_1"/>
    <property type="match status" value="1"/>
</dbReference>
<reference evidence="13" key="2">
    <citation type="journal article" date="2007" name="PLoS Biol.">
        <title>Survey sequencing and comparative analysis of the elephant shark (Callorhinchus milii) genome.</title>
        <authorList>
            <person name="Venkatesh B."/>
            <person name="Kirkness E.F."/>
            <person name="Loh Y.H."/>
            <person name="Halpern A.L."/>
            <person name="Lee A.P."/>
            <person name="Johnson J."/>
            <person name="Dandona N."/>
            <person name="Viswanathan L.D."/>
            <person name="Tay A."/>
            <person name="Venter J.C."/>
            <person name="Strausberg R.L."/>
            <person name="Brenner S."/>
        </authorList>
    </citation>
    <scope>NUCLEOTIDE SEQUENCE [LARGE SCALE GENOMIC DNA]</scope>
</reference>
<dbReference type="InterPro" id="IPR023174">
    <property type="entry name" value="PDEase_CS"/>
</dbReference>
<evidence type="ECO:0000313" key="13">
    <source>
        <dbReference type="Proteomes" id="UP000314986"/>
    </source>
</evidence>
<comment type="catalytic activity">
    <reaction evidence="1">
        <text>3',5'-cyclic AMP + H2O = AMP + H(+)</text>
        <dbReference type="Rhea" id="RHEA:25277"/>
        <dbReference type="ChEBI" id="CHEBI:15377"/>
        <dbReference type="ChEBI" id="CHEBI:15378"/>
        <dbReference type="ChEBI" id="CHEBI:58165"/>
        <dbReference type="ChEBI" id="CHEBI:456215"/>
        <dbReference type="EC" id="3.1.4.53"/>
    </reaction>
</comment>
<dbReference type="CDD" id="cd00077">
    <property type="entry name" value="HDc"/>
    <property type="match status" value="1"/>
</dbReference>
<organism evidence="12 13">
    <name type="scientific">Callorhinchus milii</name>
    <name type="common">Ghost shark</name>
    <dbReference type="NCBI Taxonomy" id="7868"/>
    <lineage>
        <taxon>Eukaryota</taxon>
        <taxon>Metazoa</taxon>
        <taxon>Chordata</taxon>
        <taxon>Craniata</taxon>
        <taxon>Vertebrata</taxon>
        <taxon>Chondrichthyes</taxon>
        <taxon>Holocephali</taxon>
        <taxon>Chimaeriformes</taxon>
        <taxon>Callorhinchidae</taxon>
        <taxon>Callorhinchus</taxon>
    </lineage>
</organism>
<dbReference type="Proteomes" id="UP000314986">
    <property type="component" value="Unassembled WGS sequence"/>
</dbReference>
<feature type="binding site" evidence="8">
    <location>
        <position position="207"/>
    </location>
    <ligand>
        <name>Zn(2+)</name>
        <dbReference type="ChEBI" id="CHEBI:29105"/>
        <label>1</label>
    </ligand>
</feature>
<dbReference type="InterPro" id="IPR003607">
    <property type="entry name" value="HD/PDEase_dom"/>
</dbReference>
<evidence type="ECO:0000256" key="2">
    <source>
        <dbReference type="ARBA" id="ARBA00004703"/>
    </source>
</evidence>
<feature type="binding site" evidence="7">
    <location>
        <position position="367"/>
    </location>
    <ligand>
        <name>AMP</name>
        <dbReference type="ChEBI" id="CHEBI:456215"/>
    </ligand>
</feature>
<evidence type="ECO:0000256" key="10">
    <source>
        <dbReference type="SAM" id="MobiDB-lite"/>
    </source>
</evidence>
<feature type="compositionally biased region" description="Basic and acidic residues" evidence="10">
    <location>
        <begin position="425"/>
        <end position="438"/>
    </location>
</feature>
<dbReference type="PROSITE" id="PS51845">
    <property type="entry name" value="PDEASE_I_2"/>
    <property type="match status" value="1"/>
</dbReference>
<keyword evidence="3 8" id="KW-0479">Metal-binding</keyword>
<feature type="active site" description="Proton donor" evidence="6">
    <location>
        <position position="166"/>
    </location>
</feature>
<reference evidence="12" key="5">
    <citation type="submission" date="2025-09" db="UniProtKB">
        <authorList>
            <consortium name="Ensembl"/>
        </authorList>
    </citation>
    <scope>IDENTIFICATION</scope>
</reference>
<dbReference type="GO" id="GO:0007165">
    <property type="term" value="P:signal transduction"/>
    <property type="evidence" value="ECO:0007669"/>
    <property type="project" value="InterPro"/>
</dbReference>
<feature type="domain" description="PDEase" evidence="11">
    <location>
        <begin position="90"/>
        <end position="413"/>
    </location>
</feature>
<dbReference type="PANTHER" id="PTHR11347">
    <property type="entry name" value="CYCLIC NUCLEOTIDE PHOSPHODIESTERASE"/>
    <property type="match status" value="1"/>
</dbReference>
<sequence>MCGTISLDSPDQNALCVRMQGDERVRGQAGLLSERRGSYPFIDFRLLNTTAPSGEIGTKKKVKRLLSFQRYFHASRLLRGIVPQASLHLLDEDYLGQARHMLSKVGTWNFDIFLFDRLTNGNSLVTLLCHLFNLHGLIHHFQLDMVKLHRFLVMIQEDYHSQNPYHNAVHAADVTQAMHCYLKEPKLAHYLTPLDIMLGLMAAAAHDVDHPGVNQPFLIKTKHHLASLYQNVSVLENHHWRSTIGMLRESGLLAHLPVEMIQDVEQQLGSLILATDINRQNEFLTRMKAHSDNRDLSLEDANHRHFILQIALKCADICNPCRVWEMSKQWSEKVCEEFYRQGDLEHRLHLEISPLCNQQKDSIPSIQIGFMSFIVEPLFVEWSRFTENTPLTITMMNNLRKNKGTWRGLLLKQHSNSEDNAAQTNEDKIRTSLEVDHS</sequence>
<dbReference type="SUPFAM" id="SSF109604">
    <property type="entry name" value="HD-domain/PDEase-like"/>
    <property type="match status" value="1"/>
</dbReference>
<comment type="similarity">
    <text evidence="5">Belongs to the cyclic nucleotide phosphodiesterase family. PDE7 subfamily.</text>
</comment>
<gene>
    <name evidence="12" type="primary">LOC103178332</name>
</gene>
<feature type="binding site" evidence="7">
    <location>
        <position position="316"/>
    </location>
    <ligand>
        <name>AMP</name>
        <dbReference type="ChEBI" id="CHEBI:456215"/>
    </ligand>
</feature>
<name>A0A4W3K5M1_CALMI</name>
<keyword evidence="13" id="KW-1185">Reference proteome</keyword>
<dbReference type="InterPro" id="IPR036971">
    <property type="entry name" value="PDEase_catalytic_dom_sf"/>
</dbReference>
<feature type="binding site" evidence="8">
    <location>
        <position position="206"/>
    </location>
    <ligand>
        <name>Zn(2+)</name>
        <dbReference type="ChEBI" id="CHEBI:29105"/>
        <label>1</label>
    </ligand>
</feature>
<feature type="binding site" evidence="8">
    <location>
        <position position="316"/>
    </location>
    <ligand>
        <name>Zn(2+)</name>
        <dbReference type="ChEBI" id="CHEBI:29105"/>
        <label>1</label>
    </ligand>
</feature>
<reference evidence="13" key="3">
    <citation type="journal article" date="2014" name="Nature">
        <title>Elephant shark genome provides unique insights into gnathostome evolution.</title>
        <authorList>
            <consortium name="International Elephant Shark Genome Sequencing Consortium"/>
            <person name="Venkatesh B."/>
            <person name="Lee A.P."/>
            <person name="Ravi V."/>
            <person name="Maurya A.K."/>
            <person name="Lian M.M."/>
            <person name="Swann J.B."/>
            <person name="Ohta Y."/>
            <person name="Flajnik M.F."/>
            <person name="Sutoh Y."/>
            <person name="Kasahara M."/>
            <person name="Hoon S."/>
            <person name="Gangu V."/>
            <person name="Roy S.W."/>
            <person name="Irimia M."/>
            <person name="Korzh V."/>
            <person name="Kondrychyn I."/>
            <person name="Lim Z.W."/>
            <person name="Tay B.H."/>
            <person name="Tohari S."/>
            <person name="Kong K.W."/>
            <person name="Ho S."/>
            <person name="Lorente-Galdos B."/>
            <person name="Quilez J."/>
            <person name="Marques-Bonet T."/>
            <person name="Raney B.J."/>
            <person name="Ingham P.W."/>
            <person name="Tay A."/>
            <person name="Hillier L.W."/>
            <person name="Minx P."/>
            <person name="Boehm T."/>
            <person name="Wilson R.K."/>
            <person name="Brenner S."/>
            <person name="Warren W.C."/>
        </authorList>
    </citation>
    <scope>NUCLEOTIDE SEQUENCE [LARGE SCALE GENOMIC DNA]</scope>
</reference>
<feature type="region of interest" description="Disordered" evidence="10">
    <location>
        <begin position="417"/>
        <end position="438"/>
    </location>
</feature>
<evidence type="ECO:0000256" key="1">
    <source>
        <dbReference type="ARBA" id="ARBA00000621"/>
    </source>
</evidence>
<dbReference type="FunFam" id="1.10.1300.10:FF:000004">
    <property type="entry name" value="Phosphodiesterase"/>
    <property type="match status" value="1"/>
</dbReference>
<dbReference type="Pfam" id="PF00233">
    <property type="entry name" value="PDEase_I"/>
    <property type="match status" value="1"/>
</dbReference>
<protein>
    <recommendedName>
        <fullName evidence="9">Phosphodiesterase</fullName>
        <ecNumber evidence="9">3.1.4.-</ecNumber>
    </recommendedName>
</protein>
<evidence type="ECO:0000256" key="5">
    <source>
        <dbReference type="ARBA" id="ARBA00061458"/>
    </source>
</evidence>
<dbReference type="InterPro" id="IPR023088">
    <property type="entry name" value="PDEase"/>
</dbReference>
<evidence type="ECO:0000259" key="11">
    <source>
        <dbReference type="PROSITE" id="PS51845"/>
    </source>
</evidence>
<evidence type="ECO:0000256" key="6">
    <source>
        <dbReference type="PIRSR" id="PIRSR623088-1"/>
    </source>
</evidence>
<dbReference type="GO" id="GO:0046872">
    <property type="term" value="F:metal ion binding"/>
    <property type="evidence" value="ECO:0007669"/>
    <property type="project" value="UniProtKB-KW"/>
</dbReference>
<comment type="pathway">
    <text evidence="2">Purine metabolism; 3',5'-cyclic AMP degradation; AMP from 3',5'-cyclic AMP: step 1/1.</text>
</comment>
<dbReference type="GO" id="GO:0004115">
    <property type="term" value="F:3',5'-cyclic-AMP phosphodiesterase activity"/>
    <property type="evidence" value="ECO:0007669"/>
    <property type="project" value="UniProtKB-EC"/>
</dbReference>
<dbReference type="PRINTS" id="PR00387">
    <property type="entry name" value="PDIESTERASE1"/>
</dbReference>
<evidence type="ECO:0000256" key="3">
    <source>
        <dbReference type="ARBA" id="ARBA00022723"/>
    </source>
</evidence>
<reference evidence="12" key="4">
    <citation type="submission" date="2025-08" db="UniProtKB">
        <authorList>
            <consortium name="Ensembl"/>
        </authorList>
    </citation>
    <scope>IDENTIFICATION</scope>
</reference>
<feature type="binding site" evidence="8">
    <location>
        <position position="170"/>
    </location>
    <ligand>
        <name>Zn(2+)</name>
        <dbReference type="ChEBI" id="CHEBI:29105"/>
        <label>1</label>
    </ligand>
</feature>